<reference evidence="3 4" key="1">
    <citation type="journal article" date="2019" name="Nat. Commun.">
        <title>The antimicrobial potential of Streptomyces from insect microbiomes.</title>
        <authorList>
            <person name="Chevrette M.G."/>
            <person name="Carlson C.M."/>
            <person name="Ortega H.E."/>
            <person name="Thomas C."/>
            <person name="Ananiev G.E."/>
            <person name="Barns K.J."/>
            <person name="Book A.J."/>
            <person name="Cagnazzo J."/>
            <person name="Carlos C."/>
            <person name="Flanigan W."/>
            <person name="Grubbs K.J."/>
            <person name="Horn H.A."/>
            <person name="Hoffmann F.M."/>
            <person name="Klassen J.L."/>
            <person name="Knack J.J."/>
            <person name="Lewin G.R."/>
            <person name="McDonald B.R."/>
            <person name="Muller L."/>
            <person name="Melo W.G.P."/>
            <person name="Pinto-Tomas A.A."/>
            <person name="Schmitz A."/>
            <person name="Wendt-Pienkowski E."/>
            <person name="Wildman S."/>
            <person name="Zhao M."/>
            <person name="Zhang F."/>
            <person name="Bugni T.S."/>
            <person name="Andes D.R."/>
            <person name="Pupo M.T."/>
            <person name="Currie C.R."/>
        </authorList>
    </citation>
    <scope>NUCLEOTIDE SEQUENCE [LARGE SCALE GENOMIC DNA]</scope>
    <source>
        <strain evidence="3 4">SID5840</strain>
    </source>
</reference>
<feature type="region of interest" description="Disordered" evidence="1">
    <location>
        <begin position="137"/>
        <end position="237"/>
    </location>
</feature>
<reference evidence="2 5" key="2">
    <citation type="submission" date="2024-01" db="EMBL/GenBank/DDBJ databases">
        <title>Genome mining of biosynthetic gene clusters to explore secondary metabolites of Streptomyces sp.</title>
        <authorList>
            <person name="Baig A."/>
            <person name="Ajitkumar Shintre N."/>
            <person name="Kumar H."/>
            <person name="Anbarasu A."/>
            <person name="Ramaiah S."/>
        </authorList>
    </citation>
    <scope>NUCLEOTIDE SEQUENCE [LARGE SCALE GENOMIC DNA]</scope>
    <source>
        <strain evidence="2 5">A01</strain>
    </source>
</reference>
<evidence type="ECO:0000313" key="3">
    <source>
        <dbReference type="EMBL" id="MYR34178.1"/>
    </source>
</evidence>
<dbReference type="EMBL" id="WWHY01000001">
    <property type="protein sequence ID" value="MYR34178.1"/>
    <property type="molecule type" value="Genomic_DNA"/>
</dbReference>
<feature type="compositionally biased region" description="Basic and acidic residues" evidence="1">
    <location>
        <begin position="205"/>
        <end position="237"/>
    </location>
</feature>
<accession>A0A7K2IW27</accession>
<evidence type="ECO:0000313" key="4">
    <source>
        <dbReference type="Proteomes" id="UP000467124"/>
    </source>
</evidence>
<name>A0A7K2IW27_9ACTN</name>
<comment type="caution">
    <text evidence="3">The sequence shown here is derived from an EMBL/GenBank/DDBJ whole genome shotgun (WGS) entry which is preliminary data.</text>
</comment>
<evidence type="ECO:0000256" key="1">
    <source>
        <dbReference type="SAM" id="MobiDB-lite"/>
    </source>
</evidence>
<dbReference type="RefSeq" id="WP_041561885.1">
    <property type="nucleotide sequence ID" value="NZ_JAYMRS010000002.1"/>
</dbReference>
<evidence type="ECO:0000313" key="5">
    <source>
        <dbReference type="Proteomes" id="UP001585053"/>
    </source>
</evidence>
<evidence type="ECO:0000313" key="2">
    <source>
        <dbReference type="EMBL" id="MFB8767807.1"/>
    </source>
</evidence>
<keyword evidence="5" id="KW-1185">Reference proteome</keyword>
<sequence length="237" mass="25581">MAKVWMPGAERIDGGTSRTAAGAGAPRAVWTVTGSDPRTRSAREEARRLIREGRTTHLVWNPVSGEIVQLLAATRRGALPLGGTPLERRLLDHGDEGRVCLVVAVVATEPEPFTDGPMVGLDPLLAWLDSWGVSRHWPAGAPGRRNGRRPTRQETTRAWSRGGHFGHDQVPGSVSTAPGHISPERVATGERVIARVPESSPASGEHPEHNSLSQDGHEKRDVDLSNHRRLSESDTTG</sequence>
<protein>
    <submittedName>
        <fullName evidence="3">Uncharacterized protein</fullName>
    </submittedName>
</protein>
<dbReference type="Proteomes" id="UP000467124">
    <property type="component" value="Unassembled WGS sequence"/>
</dbReference>
<dbReference type="EMBL" id="JAYMRS010000002">
    <property type="protein sequence ID" value="MFB8767807.1"/>
    <property type="molecule type" value="Genomic_DNA"/>
</dbReference>
<dbReference type="AlphaFoldDB" id="A0A7K2IW27"/>
<feature type="region of interest" description="Disordered" evidence="1">
    <location>
        <begin position="1"/>
        <end position="26"/>
    </location>
</feature>
<dbReference type="Proteomes" id="UP001585053">
    <property type="component" value="Unassembled WGS sequence"/>
</dbReference>
<gene>
    <name evidence="3" type="ORF">GTW20_18440</name>
    <name evidence="2" type="ORF">VSQ78_08840</name>
</gene>
<feature type="compositionally biased region" description="Low complexity" evidence="1">
    <location>
        <begin position="14"/>
        <end position="26"/>
    </location>
</feature>
<organism evidence="3 4">
    <name type="scientific">Nocardiopsis alba</name>
    <dbReference type="NCBI Taxonomy" id="53437"/>
    <lineage>
        <taxon>Bacteria</taxon>
        <taxon>Bacillati</taxon>
        <taxon>Actinomycetota</taxon>
        <taxon>Actinomycetes</taxon>
        <taxon>Streptosporangiales</taxon>
        <taxon>Nocardiopsidaceae</taxon>
        <taxon>Nocardiopsis</taxon>
    </lineage>
</organism>
<proteinExistence type="predicted"/>